<dbReference type="InterPro" id="IPR003613">
    <property type="entry name" value="Ubox_domain"/>
</dbReference>
<dbReference type="Proteomes" id="UP000015354">
    <property type="component" value="Unassembled WGS sequence"/>
</dbReference>
<evidence type="ECO:0000313" key="3">
    <source>
        <dbReference type="EMBL" id="EPY25578.1"/>
    </source>
</evidence>
<dbReference type="GO" id="GO:0004842">
    <property type="term" value="F:ubiquitin-protein transferase activity"/>
    <property type="evidence" value="ECO:0007669"/>
    <property type="project" value="InterPro"/>
</dbReference>
<dbReference type="Pfam" id="PF04564">
    <property type="entry name" value="U-box"/>
    <property type="match status" value="1"/>
</dbReference>
<dbReference type="Gene3D" id="3.30.40.10">
    <property type="entry name" value="Zinc/RING finger domain, C3HC4 (zinc finger)"/>
    <property type="match status" value="1"/>
</dbReference>
<name>S9U9I4_9TRYP</name>
<dbReference type="InterPro" id="IPR013083">
    <property type="entry name" value="Znf_RING/FYVE/PHD"/>
</dbReference>
<proteinExistence type="predicted"/>
<sequence length="290" mass="32653">MKKGAFSPFDAPQSGDNMNPQAAYRSIQDHSQNFTHELKKYEQHLGHMVEWVSLMKREVETLHRHYEEVLGEKRHIEQLATKAEEDLQSMQAIIERYTVVNDAVVASDGYTYERDVIMQYIQSCLESGTQPESQQTRQVLTTQLIPNRSLKTLLDRLSDLQKLDTSYSGAKGSGSNANADFSNRAGEKDGNGNVIEVNAKGERLHPCIRVYGYCNYKDSCAYAKYPYDACLSNLKGKCRFRNQCHERHVDFRGPLNNNGEPIESSSPNGSTSTAPNGSVTKEKNSSEETK</sequence>
<dbReference type="PANTHER" id="PTHR19851:SF7">
    <property type="entry name" value="F-BOX DOMAIN-CONTAINING PROTEIN"/>
    <property type="match status" value="1"/>
</dbReference>
<dbReference type="AlphaFoldDB" id="S9U9I4"/>
<reference evidence="3 4" key="1">
    <citation type="journal article" date="2013" name="PLoS ONE">
        <title>Predicting the Proteins of Angomonas deanei, Strigomonas culicis and Their Respective Endosymbionts Reveals New Aspects of the Trypanosomatidae Family.</title>
        <authorList>
            <person name="Motta M.C."/>
            <person name="Martins A.C."/>
            <person name="de Souza S.S."/>
            <person name="Catta-Preta C.M."/>
            <person name="Silva R."/>
            <person name="Klein C.C."/>
            <person name="de Almeida L.G."/>
            <person name="de Lima Cunha O."/>
            <person name="Ciapina L.P."/>
            <person name="Brocchi M."/>
            <person name="Colabardini A.C."/>
            <person name="de Araujo Lima B."/>
            <person name="Machado C.R."/>
            <person name="de Almeida Soares C.M."/>
            <person name="Probst C.M."/>
            <person name="de Menezes C.B."/>
            <person name="Thompson C.E."/>
            <person name="Bartholomeu D.C."/>
            <person name="Gradia D.F."/>
            <person name="Pavoni D.P."/>
            <person name="Grisard E.C."/>
            <person name="Fantinatti-Garboggini F."/>
            <person name="Marchini F.K."/>
            <person name="Rodrigues-Luiz G.F."/>
            <person name="Wagner G."/>
            <person name="Goldman G.H."/>
            <person name="Fietto J.L."/>
            <person name="Elias M.C."/>
            <person name="Goldman M.H."/>
            <person name="Sagot M.F."/>
            <person name="Pereira M."/>
            <person name="Stoco P.H."/>
            <person name="de Mendonca-Neto R.P."/>
            <person name="Teixeira S.M."/>
            <person name="Maciel T.E."/>
            <person name="de Oliveira Mendes T.A."/>
            <person name="Urmenyi T.P."/>
            <person name="de Souza W."/>
            <person name="Schenkman S."/>
            <person name="de Vasconcelos A.T."/>
        </authorList>
    </citation>
    <scope>NUCLEOTIDE SEQUENCE [LARGE SCALE GENOMIC DNA]</scope>
</reference>
<evidence type="ECO:0000259" key="2">
    <source>
        <dbReference type="Pfam" id="PF04564"/>
    </source>
</evidence>
<dbReference type="PANTHER" id="PTHR19851">
    <property type="entry name" value="OS02G0203500 PROTEIN"/>
    <property type="match status" value="1"/>
</dbReference>
<evidence type="ECO:0000313" key="4">
    <source>
        <dbReference type="Proteomes" id="UP000015354"/>
    </source>
</evidence>
<feature type="compositionally biased region" description="Polar residues" evidence="1">
    <location>
        <begin position="255"/>
        <end position="279"/>
    </location>
</feature>
<feature type="compositionally biased region" description="Polar residues" evidence="1">
    <location>
        <begin position="168"/>
        <end position="181"/>
    </location>
</feature>
<feature type="region of interest" description="Disordered" evidence="1">
    <location>
        <begin position="250"/>
        <end position="290"/>
    </location>
</feature>
<evidence type="ECO:0000256" key="1">
    <source>
        <dbReference type="SAM" id="MobiDB-lite"/>
    </source>
</evidence>
<dbReference type="SUPFAM" id="SSF57850">
    <property type="entry name" value="RING/U-box"/>
    <property type="match status" value="1"/>
</dbReference>
<accession>S9U9I4</accession>
<feature type="region of interest" description="Disordered" evidence="1">
    <location>
        <begin position="1"/>
        <end position="21"/>
    </location>
</feature>
<dbReference type="GO" id="GO:0016567">
    <property type="term" value="P:protein ubiquitination"/>
    <property type="evidence" value="ECO:0007669"/>
    <property type="project" value="InterPro"/>
</dbReference>
<protein>
    <submittedName>
        <fullName evidence="3">RNA binding protein</fullName>
    </submittedName>
</protein>
<keyword evidence="4" id="KW-1185">Reference proteome</keyword>
<gene>
    <name evidence="3" type="ORF">STCU_06665</name>
</gene>
<feature type="domain" description="U-box" evidence="2">
    <location>
        <begin position="97"/>
        <end position="155"/>
    </location>
</feature>
<organism evidence="3 4">
    <name type="scientific">Strigomonas culicis</name>
    <dbReference type="NCBI Taxonomy" id="28005"/>
    <lineage>
        <taxon>Eukaryota</taxon>
        <taxon>Discoba</taxon>
        <taxon>Euglenozoa</taxon>
        <taxon>Kinetoplastea</taxon>
        <taxon>Metakinetoplastina</taxon>
        <taxon>Trypanosomatida</taxon>
        <taxon>Trypanosomatidae</taxon>
        <taxon>Strigomonadinae</taxon>
        <taxon>Strigomonas</taxon>
    </lineage>
</organism>
<dbReference type="OrthoDB" id="10064100at2759"/>
<feature type="region of interest" description="Disordered" evidence="1">
    <location>
        <begin position="168"/>
        <end position="189"/>
    </location>
</feature>
<feature type="compositionally biased region" description="Basic and acidic residues" evidence="1">
    <location>
        <begin position="280"/>
        <end position="290"/>
    </location>
</feature>
<dbReference type="EMBL" id="ATMH01006665">
    <property type="protein sequence ID" value="EPY25578.1"/>
    <property type="molecule type" value="Genomic_DNA"/>
</dbReference>
<comment type="caution">
    <text evidence="3">The sequence shown here is derived from an EMBL/GenBank/DDBJ whole genome shotgun (WGS) entry which is preliminary data.</text>
</comment>